<dbReference type="AlphaFoldDB" id="A0A0F0H233"/>
<organism evidence="3 4">
    <name type="scientific">Lentzea aerocolonigenes</name>
    <name type="common">Lechevalieria aerocolonigenes</name>
    <name type="synonym">Saccharothrix aerocolonigenes</name>
    <dbReference type="NCBI Taxonomy" id="68170"/>
    <lineage>
        <taxon>Bacteria</taxon>
        <taxon>Bacillati</taxon>
        <taxon>Actinomycetota</taxon>
        <taxon>Actinomycetes</taxon>
        <taxon>Pseudonocardiales</taxon>
        <taxon>Pseudonocardiaceae</taxon>
        <taxon>Lentzea</taxon>
    </lineage>
</organism>
<comment type="caution">
    <text evidence="3">The sequence shown here is derived from an EMBL/GenBank/DDBJ whole genome shotgun (WGS) entry which is preliminary data.</text>
</comment>
<reference evidence="3 4" key="1">
    <citation type="submission" date="2015-02" db="EMBL/GenBank/DDBJ databases">
        <authorList>
            <person name="Ju K.-S."/>
            <person name="Doroghazi J.R."/>
            <person name="Metcalf W."/>
        </authorList>
    </citation>
    <scope>NUCLEOTIDE SEQUENCE [LARGE SCALE GENOMIC DNA]</scope>
    <source>
        <strain evidence="3 4">NRRL B-16140</strain>
    </source>
</reference>
<dbReference type="CDD" id="cd00161">
    <property type="entry name" value="beta-trefoil_Ricin-like"/>
    <property type="match status" value="1"/>
</dbReference>
<dbReference type="RefSeq" id="WP_045312586.1">
    <property type="nucleotide sequence ID" value="NZ_JYJG01000111.1"/>
</dbReference>
<evidence type="ECO:0000313" key="4">
    <source>
        <dbReference type="Proteomes" id="UP000033393"/>
    </source>
</evidence>
<evidence type="ECO:0000256" key="1">
    <source>
        <dbReference type="SAM" id="SignalP"/>
    </source>
</evidence>
<dbReference type="PATRIC" id="fig|68170.10.peg.4337"/>
<sequence>MRKWIASSAFAVTTAVAGLVATAAPALADDHFDVTVRSTVSGKCLAPQGNSSADGVPIVQTTCNGSPFQRWDFVDHDNSNFQIRNAVTLKCMDALGGATNGTPVVQWPCANISNQRFHANRSLPDFVELRSRVAGSNTHCLDVPGGRSDENLALQLWVCNNTAAQRYGVFPV</sequence>
<dbReference type="InterPro" id="IPR035992">
    <property type="entry name" value="Ricin_B-like_lectins"/>
</dbReference>
<evidence type="ECO:0000259" key="2">
    <source>
        <dbReference type="SMART" id="SM00458"/>
    </source>
</evidence>
<evidence type="ECO:0000313" key="3">
    <source>
        <dbReference type="EMBL" id="KJK48307.1"/>
    </source>
</evidence>
<keyword evidence="4" id="KW-1185">Reference proteome</keyword>
<name>A0A0F0H233_LENAE</name>
<feature type="chain" id="PRO_5002441953" description="Ricin B lectin domain-containing protein" evidence="1">
    <location>
        <begin position="29"/>
        <end position="172"/>
    </location>
</feature>
<gene>
    <name evidence="3" type="ORF">UK23_17395</name>
</gene>
<proteinExistence type="predicted"/>
<dbReference type="Gene3D" id="2.80.10.50">
    <property type="match status" value="3"/>
</dbReference>
<dbReference type="SMART" id="SM00458">
    <property type="entry name" value="RICIN"/>
    <property type="match status" value="1"/>
</dbReference>
<feature type="domain" description="Ricin B lectin" evidence="2">
    <location>
        <begin position="30"/>
        <end position="170"/>
    </location>
</feature>
<keyword evidence="1" id="KW-0732">Signal</keyword>
<dbReference type="Proteomes" id="UP000033393">
    <property type="component" value="Unassembled WGS sequence"/>
</dbReference>
<dbReference type="eggNOG" id="COG3867">
    <property type="taxonomic scope" value="Bacteria"/>
</dbReference>
<dbReference type="Pfam" id="PF00652">
    <property type="entry name" value="Ricin_B_lectin"/>
    <property type="match status" value="1"/>
</dbReference>
<dbReference type="InterPro" id="IPR000772">
    <property type="entry name" value="Ricin_B_lectin"/>
</dbReference>
<feature type="signal peptide" evidence="1">
    <location>
        <begin position="1"/>
        <end position="28"/>
    </location>
</feature>
<dbReference type="SUPFAM" id="SSF50370">
    <property type="entry name" value="Ricin B-like lectins"/>
    <property type="match status" value="1"/>
</dbReference>
<dbReference type="PROSITE" id="PS50231">
    <property type="entry name" value="RICIN_B_LECTIN"/>
    <property type="match status" value="1"/>
</dbReference>
<protein>
    <recommendedName>
        <fullName evidence="2">Ricin B lectin domain-containing protein</fullName>
    </recommendedName>
</protein>
<dbReference type="OrthoDB" id="5381276at2"/>
<dbReference type="EMBL" id="JYJG01000111">
    <property type="protein sequence ID" value="KJK48307.1"/>
    <property type="molecule type" value="Genomic_DNA"/>
</dbReference>
<accession>A0A0F0H233</accession>